<keyword evidence="6" id="KW-1185">Reference proteome</keyword>
<feature type="compositionally biased region" description="Pro residues" evidence="3">
    <location>
        <begin position="318"/>
        <end position="333"/>
    </location>
</feature>
<dbReference type="PANTHER" id="PTHR42107:SF1">
    <property type="entry name" value="WHIM1 DOMAIN-CONTAINING PROTEIN"/>
    <property type="match status" value="1"/>
</dbReference>
<reference evidence="5" key="1">
    <citation type="journal article" date="2020" name="Fungal Divers.">
        <title>Resolving the Mortierellaceae phylogeny through synthesis of multi-gene phylogenetics and phylogenomics.</title>
        <authorList>
            <person name="Vandepol N."/>
            <person name="Liber J."/>
            <person name="Desiro A."/>
            <person name="Na H."/>
            <person name="Kennedy M."/>
            <person name="Barry K."/>
            <person name="Grigoriev I.V."/>
            <person name="Miller A.N."/>
            <person name="O'Donnell K."/>
            <person name="Stajich J.E."/>
            <person name="Bonito G."/>
        </authorList>
    </citation>
    <scope>NUCLEOTIDE SEQUENCE</scope>
    <source>
        <strain evidence="5">NRRL 2769</strain>
    </source>
</reference>
<evidence type="ECO:0000256" key="1">
    <source>
        <dbReference type="ARBA" id="ARBA00004123"/>
    </source>
</evidence>
<dbReference type="Pfam" id="PF15612">
    <property type="entry name" value="WHIM1"/>
    <property type="match status" value="1"/>
</dbReference>
<feature type="region of interest" description="Disordered" evidence="3">
    <location>
        <begin position="167"/>
        <end position="333"/>
    </location>
</feature>
<name>A0A9P6STM6_9FUNG</name>
<feature type="domain" description="WHIM1" evidence="4">
    <location>
        <begin position="12"/>
        <end position="45"/>
    </location>
</feature>
<dbReference type="InterPro" id="IPR028942">
    <property type="entry name" value="WHIM1_dom"/>
</dbReference>
<dbReference type="PANTHER" id="PTHR42107">
    <property type="entry name" value="YALI0D24453P"/>
    <property type="match status" value="1"/>
</dbReference>
<comment type="caution">
    <text evidence="5">The sequence shown here is derived from an EMBL/GenBank/DDBJ whole genome shotgun (WGS) entry which is preliminary data.</text>
</comment>
<comment type="subcellular location">
    <subcellularLocation>
        <location evidence="1">Nucleus</location>
    </subcellularLocation>
</comment>
<dbReference type="AlphaFoldDB" id="A0A9P6STM6"/>
<evidence type="ECO:0000313" key="5">
    <source>
        <dbReference type="EMBL" id="KAG0001431.1"/>
    </source>
</evidence>
<dbReference type="Proteomes" id="UP000703661">
    <property type="component" value="Unassembled WGS sequence"/>
</dbReference>
<feature type="compositionally biased region" description="Low complexity" evidence="3">
    <location>
        <begin position="167"/>
        <end position="179"/>
    </location>
</feature>
<feature type="compositionally biased region" description="Basic and acidic residues" evidence="3">
    <location>
        <begin position="303"/>
        <end position="313"/>
    </location>
</feature>
<sequence>MEYDQNPLRYYGDYYLIPPIDRVHILKALVHWVLQEGTAIRQGIEDNNEYYAIEPFGTDQAKRIYWYFGDTYDPTKIEGSLRIFRETKNPKKKSTGWETVAKSLDEIRTLAESFIGSTSKQEKALHGRLMEEIIQPIEEKAIQNKLKQERLEKRMIKLAELHQLAATRTTRTRSSNRLNQPKYTFDDDDDDEFEDEYDLYRRPSSRRRHGANQNTTTPVDPIPTEPDGANRQSQQEELDQRERSPSVEDAASSARSSVGRDSDSSIRVALQRTRVGDEEGSTIAGSNGKSLGCEDSVENSYRSAEESSKHDVDFESMPTPPPSGPIIIPEPVPAEPQVHIPVLTDDVEMKSAEI</sequence>
<evidence type="ECO:0000256" key="3">
    <source>
        <dbReference type="SAM" id="MobiDB-lite"/>
    </source>
</evidence>
<proteinExistence type="predicted"/>
<organism evidence="5 6">
    <name type="scientific">Entomortierella chlamydospora</name>
    <dbReference type="NCBI Taxonomy" id="101097"/>
    <lineage>
        <taxon>Eukaryota</taxon>
        <taxon>Fungi</taxon>
        <taxon>Fungi incertae sedis</taxon>
        <taxon>Mucoromycota</taxon>
        <taxon>Mortierellomycotina</taxon>
        <taxon>Mortierellomycetes</taxon>
        <taxon>Mortierellales</taxon>
        <taxon>Mortierellaceae</taxon>
        <taxon>Entomortierella</taxon>
    </lineage>
</organism>
<dbReference type="GO" id="GO:0005634">
    <property type="term" value="C:nucleus"/>
    <property type="evidence" value="ECO:0007669"/>
    <property type="project" value="UniProtKB-SubCell"/>
</dbReference>
<feature type="compositionally biased region" description="Acidic residues" evidence="3">
    <location>
        <begin position="186"/>
        <end position="197"/>
    </location>
</feature>
<dbReference type="EMBL" id="JAAAID010003039">
    <property type="protein sequence ID" value="KAG0001431.1"/>
    <property type="molecule type" value="Genomic_DNA"/>
</dbReference>
<gene>
    <name evidence="5" type="ORF">BGZ80_006183</name>
</gene>
<evidence type="ECO:0000256" key="2">
    <source>
        <dbReference type="ARBA" id="ARBA00023242"/>
    </source>
</evidence>
<accession>A0A9P6STM6</accession>
<evidence type="ECO:0000313" key="6">
    <source>
        <dbReference type="Proteomes" id="UP000703661"/>
    </source>
</evidence>
<protein>
    <recommendedName>
        <fullName evidence="4">WHIM1 domain-containing protein</fullName>
    </recommendedName>
</protein>
<keyword evidence="2" id="KW-0539">Nucleus</keyword>
<evidence type="ECO:0000259" key="4">
    <source>
        <dbReference type="Pfam" id="PF15612"/>
    </source>
</evidence>